<name>A0A4U5P7N3_POPAL</name>
<dbReference type="Gene3D" id="3.80.10.10">
    <property type="entry name" value="Ribonuclease Inhibitor"/>
    <property type="match status" value="1"/>
</dbReference>
<dbReference type="EMBL" id="RCHU01000752">
    <property type="protein sequence ID" value="TKR91863.1"/>
    <property type="molecule type" value="Genomic_DNA"/>
</dbReference>
<keyword evidence="3" id="KW-0677">Repeat</keyword>
<dbReference type="PROSITE" id="PS51450">
    <property type="entry name" value="LRR"/>
    <property type="match status" value="1"/>
</dbReference>
<comment type="similarity">
    <text evidence="4">Belongs to the polygalacturonase-inhibiting protein family.</text>
</comment>
<dbReference type="STRING" id="43335.A0A4U5P7N3"/>
<protein>
    <recommendedName>
        <fullName evidence="5">Leucine-rich repeat-containing N-terminal plant-type domain-containing protein</fullName>
    </recommendedName>
</protein>
<evidence type="ECO:0000256" key="1">
    <source>
        <dbReference type="ARBA" id="ARBA00004196"/>
    </source>
</evidence>
<dbReference type="Pfam" id="PF13855">
    <property type="entry name" value="LRR_8"/>
    <property type="match status" value="1"/>
</dbReference>
<gene>
    <name evidence="6" type="ORF">D5086_0000219850</name>
</gene>
<evidence type="ECO:0000313" key="6">
    <source>
        <dbReference type="EMBL" id="TKR91863.1"/>
    </source>
</evidence>
<feature type="domain" description="Leucine-rich repeat-containing N-terminal plant-type" evidence="5">
    <location>
        <begin position="16"/>
        <end position="58"/>
    </location>
</feature>
<evidence type="ECO:0000256" key="4">
    <source>
        <dbReference type="ARBA" id="ARBA00038043"/>
    </source>
</evidence>
<dbReference type="AlphaFoldDB" id="A0A4U5P7N3"/>
<dbReference type="InterPro" id="IPR013210">
    <property type="entry name" value="LRR_N_plant-typ"/>
</dbReference>
<dbReference type="PRINTS" id="PR00019">
    <property type="entry name" value="LEURICHRPT"/>
</dbReference>
<dbReference type="InterPro" id="IPR001611">
    <property type="entry name" value="Leu-rich_rpt"/>
</dbReference>
<reference evidence="6" key="1">
    <citation type="submission" date="2018-10" db="EMBL/GenBank/DDBJ databases">
        <title>Population genomic analysis revealed the cold adaptation of white poplar.</title>
        <authorList>
            <person name="Liu Y.-J."/>
        </authorList>
    </citation>
    <scope>NUCLEOTIDE SEQUENCE [LARGE SCALE GENOMIC DNA]</scope>
    <source>
        <strain evidence="6">PAL-ZL1</strain>
    </source>
</reference>
<comment type="caution">
    <text evidence="6">The sequence shown here is derived from an EMBL/GenBank/DDBJ whole genome shotgun (WGS) entry which is preliminary data.</text>
</comment>
<dbReference type="PANTHER" id="PTHR48059:SF30">
    <property type="entry name" value="OS06G0587000 PROTEIN"/>
    <property type="match status" value="1"/>
</dbReference>
<organism evidence="6">
    <name type="scientific">Populus alba</name>
    <name type="common">White poplar</name>
    <dbReference type="NCBI Taxonomy" id="43335"/>
    <lineage>
        <taxon>Eukaryota</taxon>
        <taxon>Viridiplantae</taxon>
        <taxon>Streptophyta</taxon>
        <taxon>Embryophyta</taxon>
        <taxon>Tracheophyta</taxon>
        <taxon>Spermatophyta</taxon>
        <taxon>Magnoliopsida</taxon>
        <taxon>eudicotyledons</taxon>
        <taxon>Gunneridae</taxon>
        <taxon>Pentapetalae</taxon>
        <taxon>rosids</taxon>
        <taxon>fabids</taxon>
        <taxon>Malpighiales</taxon>
        <taxon>Salicaceae</taxon>
        <taxon>Saliceae</taxon>
        <taxon>Populus</taxon>
    </lineage>
</organism>
<dbReference type="PANTHER" id="PTHR48059">
    <property type="entry name" value="POLYGALACTURONASE INHIBITOR 1"/>
    <property type="match status" value="1"/>
</dbReference>
<comment type="subcellular location">
    <subcellularLocation>
        <location evidence="1">Cell envelope</location>
    </subcellularLocation>
</comment>
<evidence type="ECO:0000256" key="2">
    <source>
        <dbReference type="ARBA" id="ARBA00022614"/>
    </source>
</evidence>
<dbReference type="Pfam" id="PF08263">
    <property type="entry name" value="LRRNT_2"/>
    <property type="match status" value="1"/>
</dbReference>
<dbReference type="SUPFAM" id="SSF52058">
    <property type="entry name" value="L domain-like"/>
    <property type="match status" value="1"/>
</dbReference>
<accession>A0A4U5P7N3</accession>
<evidence type="ECO:0000256" key="3">
    <source>
        <dbReference type="ARBA" id="ARBA00022737"/>
    </source>
</evidence>
<dbReference type="InterPro" id="IPR051848">
    <property type="entry name" value="PGIP"/>
</dbReference>
<evidence type="ECO:0000259" key="5">
    <source>
        <dbReference type="Pfam" id="PF08263"/>
    </source>
</evidence>
<proteinExistence type="inferred from homology"/>
<keyword evidence="2" id="KW-0433">Leucine-rich repeat</keyword>
<dbReference type="InterPro" id="IPR032675">
    <property type="entry name" value="LRR_dom_sf"/>
</dbReference>
<sequence length="174" mass="19511">MALSFVNDRSHCCVEEERVSLLEIKAWFNHAGAPGSYQLEGWDKEHFNCCNWLWVVCDNTTNRVIELHLSGVNYDYPNAVEVDLDLNASLFLPFKELEILDLRDNQLVGGFKNQVPASGLRNLKELDLSYNKLNNNVLSSLGGFSTLKSLDLSNNRFTGSTGLNGKVVNHSYLG</sequence>